<proteinExistence type="predicted"/>
<evidence type="ECO:0000313" key="3">
    <source>
        <dbReference type="Proteomes" id="UP001589608"/>
    </source>
</evidence>
<organism evidence="2 3">
    <name type="scientific">Dactylosporangium vinaceum</name>
    <dbReference type="NCBI Taxonomy" id="53362"/>
    <lineage>
        <taxon>Bacteria</taxon>
        <taxon>Bacillati</taxon>
        <taxon>Actinomycetota</taxon>
        <taxon>Actinomycetes</taxon>
        <taxon>Micromonosporales</taxon>
        <taxon>Micromonosporaceae</taxon>
        <taxon>Dactylosporangium</taxon>
    </lineage>
</organism>
<protein>
    <submittedName>
        <fullName evidence="2">Tetratricopeptide repeat protein</fullName>
    </submittedName>
</protein>
<evidence type="ECO:0000256" key="1">
    <source>
        <dbReference type="SAM" id="Phobius"/>
    </source>
</evidence>
<keyword evidence="1" id="KW-0812">Transmembrane</keyword>
<dbReference type="InterPro" id="IPR011990">
    <property type="entry name" value="TPR-like_helical_dom_sf"/>
</dbReference>
<dbReference type="RefSeq" id="WP_223100887.1">
    <property type="nucleotide sequence ID" value="NZ_CP061913.1"/>
</dbReference>
<accession>A0ABV5M0Y9</accession>
<evidence type="ECO:0000313" key="2">
    <source>
        <dbReference type="EMBL" id="MFB9442520.1"/>
    </source>
</evidence>
<dbReference type="Gene3D" id="1.25.40.10">
    <property type="entry name" value="Tetratricopeptide repeat domain"/>
    <property type="match status" value="1"/>
</dbReference>
<name>A0ABV5M0Y9_9ACTN</name>
<dbReference type="EMBL" id="JBHMCA010000014">
    <property type="protein sequence ID" value="MFB9442520.1"/>
    <property type="molecule type" value="Genomic_DNA"/>
</dbReference>
<sequence length="599" mass="64010">MTAILLATPVPARAAPMPSAPVGGTIQVPLPAGTALPPGTYEVVISGNGAKVATTVTVTPAPAGDGGVPGGLLFAVGLVVLVMAAVVVLLRFRRPPGDPAPAPAAPVAAGPTVLDAYHAAVRLVDAGRYHEALPRLTRIEAGLPEGLRTEAGFFIAFSLYQTLYLDEAEHRLAALHREDPDDADVAELLARLRVQRRDFDGAEPVLEGLARQRRLTSGGRKLYSIVEYQRALNALREGNIDAAATLFERVERLGDLRDRVPADLRNRHVLLGARALVEKDVTTARSHFERLEDVAGTLPAERRGDLLAAAKLGRGLAAWIDGALPDVERLLAEAIRTIDPAAPLEADWPPDIRADTLAEDIAALDAGPDGRADAAVDTRRVLRDMHFVRGLAALRAGAGDARRAALVRFACARRLDHTFADVYLVVGLLSFRLGDEQVRRHGLAALREARKRGARDPKLIRILNRYDTRPDAGPLAQMEIIESYADDPGVPAAVREELLRRLAQLGRRRDSDQRPDLAAAARSEPTVAEVAQRAELLLARVRQLEGAGVSVAAAQRAADELAGASALLAAQARAVERSEAAVLTLIGNAMLDDTRGWTS</sequence>
<keyword evidence="1" id="KW-0472">Membrane</keyword>
<dbReference type="Proteomes" id="UP001589608">
    <property type="component" value="Unassembled WGS sequence"/>
</dbReference>
<feature type="transmembrane region" description="Helical" evidence="1">
    <location>
        <begin position="72"/>
        <end position="90"/>
    </location>
</feature>
<reference evidence="2 3" key="1">
    <citation type="submission" date="2024-09" db="EMBL/GenBank/DDBJ databases">
        <authorList>
            <person name="Sun Q."/>
            <person name="Mori K."/>
        </authorList>
    </citation>
    <scope>NUCLEOTIDE SEQUENCE [LARGE SCALE GENOMIC DNA]</scope>
    <source>
        <strain evidence="2 3">JCM 3307</strain>
    </source>
</reference>
<keyword evidence="3" id="KW-1185">Reference proteome</keyword>
<keyword evidence="1" id="KW-1133">Transmembrane helix</keyword>
<dbReference type="Pfam" id="PF14559">
    <property type="entry name" value="TPR_19"/>
    <property type="match status" value="1"/>
</dbReference>
<comment type="caution">
    <text evidence="2">The sequence shown here is derived from an EMBL/GenBank/DDBJ whole genome shotgun (WGS) entry which is preliminary data.</text>
</comment>
<gene>
    <name evidence="2" type="ORF">ACFFTR_05395</name>
</gene>
<dbReference type="SUPFAM" id="SSF48452">
    <property type="entry name" value="TPR-like"/>
    <property type="match status" value="1"/>
</dbReference>